<evidence type="ECO:0008006" key="4">
    <source>
        <dbReference type="Google" id="ProtNLM"/>
    </source>
</evidence>
<keyword evidence="3" id="KW-1185">Reference proteome</keyword>
<feature type="compositionally biased region" description="Gly residues" evidence="1">
    <location>
        <begin position="342"/>
        <end position="359"/>
    </location>
</feature>
<name>A0A0S4QJ56_9ACTN</name>
<feature type="compositionally biased region" description="Gly residues" evidence="1">
    <location>
        <begin position="536"/>
        <end position="546"/>
    </location>
</feature>
<dbReference type="AlphaFoldDB" id="A0A0S4QJ56"/>
<feature type="region of interest" description="Disordered" evidence="1">
    <location>
        <begin position="534"/>
        <end position="606"/>
    </location>
</feature>
<protein>
    <recommendedName>
        <fullName evidence="4">Fibronectin type-III domain-containing protein</fullName>
    </recommendedName>
</protein>
<proteinExistence type="predicted"/>
<organism evidence="2 3">
    <name type="scientific">Parafrankia irregularis</name>
    <dbReference type="NCBI Taxonomy" id="795642"/>
    <lineage>
        <taxon>Bacteria</taxon>
        <taxon>Bacillati</taxon>
        <taxon>Actinomycetota</taxon>
        <taxon>Actinomycetes</taxon>
        <taxon>Frankiales</taxon>
        <taxon>Frankiaceae</taxon>
        <taxon>Parafrankia</taxon>
    </lineage>
</organism>
<feature type="compositionally biased region" description="Low complexity" evidence="1">
    <location>
        <begin position="683"/>
        <end position="694"/>
    </location>
</feature>
<evidence type="ECO:0000313" key="3">
    <source>
        <dbReference type="Proteomes" id="UP000198802"/>
    </source>
</evidence>
<accession>A0A0S4QJ56</accession>
<feature type="compositionally biased region" description="Low complexity" evidence="1">
    <location>
        <begin position="735"/>
        <end position="746"/>
    </location>
</feature>
<feature type="compositionally biased region" description="Gly residues" evidence="1">
    <location>
        <begin position="695"/>
        <end position="713"/>
    </location>
</feature>
<dbReference type="EMBL" id="FAOZ01000005">
    <property type="protein sequence ID" value="CUU55637.1"/>
    <property type="molecule type" value="Genomic_DNA"/>
</dbReference>
<reference evidence="3" key="1">
    <citation type="submission" date="2015-11" db="EMBL/GenBank/DDBJ databases">
        <authorList>
            <person name="Varghese N."/>
        </authorList>
    </citation>
    <scope>NUCLEOTIDE SEQUENCE [LARGE SCALE GENOMIC DNA]</scope>
    <source>
        <strain evidence="3">DSM 45899</strain>
    </source>
</reference>
<dbReference type="RefSeq" id="WP_091274702.1">
    <property type="nucleotide sequence ID" value="NZ_FAOZ01000005.1"/>
</dbReference>
<gene>
    <name evidence="2" type="ORF">Ga0074812_105289</name>
</gene>
<feature type="compositionally biased region" description="Basic and acidic residues" evidence="1">
    <location>
        <begin position="568"/>
        <end position="579"/>
    </location>
</feature>
<evidence type="ECO:0000313" key="2">
    <source>
        <dbReference type="EMBL" id="CUU55637.1"/>
    </source>
</evidence>
<evidence type="ECO:0000256" key="1">
    <source>
        <dbReference type="SAM" id="MobiDB-lite"/>
    </source>
</evidence>
<sequence>MLPFDSNDYRSRVLAAVHARGGAEQSDPFEIYDIPIEEAARLGDAEVWARIDEVWAFWQRSRDHPRYRGVIIALLGLHGELSAALRTTAARTELAGRVAAARTARDGERFAELDAAVRRLVSRFGGLPEDKIAGLRALAATHGIDDAAFELRIRRHRRLPAGTAERATATSARRPVSAEVIRQVRADLDELGRIVGTTPPRSLFDLLGVTPESSREEIRAVRDAAAARNRERRPDRRRALLDDLLTAARALLVDGDPEAYLDALVEPVKAVLRPRVATAVLIEDRLLATAAAELVAQAVAEGLDQGRARAVVADLAREHGVEPPETGRLTSPSHPSRPGSGAAQGGWTGGGPATGGSGGAAETTGSDAPTRDRPASRPVPARASDWQALLSRARAELRAGRPIAASGEIARARELAGETLPPIRALDDEVERVIRDAGERWQAIVAELTANRHRAVLGLLEALAPLAADVPGPGGRLLEEVRALALDQCAQADELVRRARTSVGPDRVRLVRAAVALVADHEEALALLAEPAAGAAGPGAASGGTGSATTVGPRADTSARPAPSTERPSTERPAAERPAVEGLPAQPQSAETAAAGPASVEPPTGVAARWDGSSVVISWRRTVTPGDASYRIRRITADGKARAVGVTPATVIEDGGVFRGSSIPEYEVIAGIGGVWSKPARWPDPAGTADPVGAGTAGAGAAGPGAAGPGAAGPGAAEQPRSESGGSTLGPVDGAPPEGGQAGAAAFEVPPPGPRTAADEIGPASDLRMEGGRLCWTWPAGCTEMMVTARADLPPAGAQELGATTRKITNTRYDIDGGFLPPDVRPLHVALFACVRERGELVVAGAAAGRVLIDATGCLTVVGPGSAAAVRTAPAGGGVVGAGSGSGSGSGAG</sequence>
<dbReference type="Proteomes" id="UP000198802">
    <property type="component" value="Unassembled WGS sequence"/>
</dbReference>
<feature type="region of interest" description="Disordered" evidence="1">
    <location>
        <begin position="681"/>
        <end position="762"/>
    </location>
</feature>
<feature type="region of interest" description="Disordered" evidence="1">
    <location>
        <begin position="318"/>
        <end position="384"/>
    </location>
</feature>